<dbReference type="AlphaFoldDB" id="A0A382QF49"/>
<evidence type="ECO:0000259" key="5">
    <source>
        <dbReference type="Pfam" id="PF13361"/>
    </source>
</evidence>
<dbReference type="Gene3D" id="3.40.50.300">
    <property type="entry name" value="P-loop containing nucleotide triphosphate hydrolases"/>
    <property type="match status" value="1"/>
</dbReference>
<dbReference type="GO" id="GO:0003677">
    <property type="term" value="F:DNA binding"/>
    <property type="evidence" value="ECO:0007669"/>
    <property type="project" value="InterPro"/>
</dbReference>
<keyword evidence="3" id="KW-0347">Helicase</keyword>
<dbReference type="EMBL" id="UINC01113552">
    <property type="protein sequence ID" value="SVC83242.1"/>
    <property type="molecule type" value="Genomic_DNA"/>
</dbReference>
<protein>
    <recommendedName>
        <fullName evidence="5">UvrD-like helicase C-terminal domain-containing protein</fullName>
    </recommendedName>
</protein>
<reference evidence="6" key="1">
    <citation type="submission" date="2018-05" db="EMBL/GenBank/DDBJ databases">
        <authorList>
            <person name="Lanie J.A."/>
            <person name="Ng W.-L."/>
            <person name="Kazmierczak K.M."/>
            <person name="Andrzejewski T.M."/>
            <person name="Davidsen T.M."/>
            <person name="Wayne K.J."/>
            <person name="Tettelin H."/>
            <person name="Glass J.I."/>
            <person name="Rusch D."/>
            <person name="Podicherti R."/>
            <person name="Tsui H.-C.T."/>
            <person name="Winkler M.E."/>
        </authorList>
    </citation>
    <scope>NUCLEOTIDE SEQUENCE</scope>
</reference>
<name>A0A382QF49_9ZZZZ</name>
<evidence type="ECO:0000256" key="3">
    <source>
        <dbReference type="ARBA" id="ARBA00022806"/>
    </source>
</evidence>
<gene>
    <name evidence="6" type="ORF">METZ01_LOCUS336096</name>
</gene>
<proteinExistence type="predicted"/>
<evidence type="ECO:0000313" key="6">
    <source>
        <dbReference type="EMBL" id="SVC83242.1"/>
    </source>
</evidence>
<accession>A0A382QF49</accession>
<dbReference type="SUPFAM" id="SSF52540">
    <property type="entry name" value="P-loop containing nucleoside triphosphate hydrolases"/>
    <property type="match status" value="1"/>
</dbReference>
<feature type="domain" description="UvrD-like helicase C-terminal" evidence="5">
    <location>
        <begin position="68"/>
        <end position="162"/>
    </location>
</feature>
<feature type="non-terminal residue" evidence="6">
    <location>
        <position position="1"/>
    </location>
</feature>
<dbReference type="Gene3D" id="1.10.486.10">
    <property type="entry name" value="PCRA, domain 4"/>
    <property type="match status" value="1"/>
</dbReference>
<sequence length="333" mass="37556">RLPPTEVLDRVLRDTAYAFELRGSRIVQAEANLKRIRSLVRRVQNRGYVTMARVADYIDRQSSDISNAVVEAFDAVNLMTVHAAKGLEFSIVFLVDLGRGTGTNVQPVQVIPDRGDGKPSVTVWPYRTDADTDEKRRDAEETKRLLYVATTRARERLYFSTVMEGRTPKFNPGSFGSIFPRQFVSVFEQAVDRIAAPWAVWQGRSGDVHSFRVCGGASESARRSTRRSELEAPIEDSRFSPVLLRPFVKRLAVRDIPSIADGRMGWLIHCLVKRYQGHDVGIISLHRYIRVLLSELSDIGDSPDEEAVLSVARLYRRFVALQGLPAFGNDDYL</sequence>
<dbReference type="InterPro" id="IPR014017">
    <property type="entry name" value="DNA_helicase_UvrD-like_C"/>
</dbReference>
<keyword evidence="1" id="KW-0547">Nucleotide-binding</keyword>
<evidence type="ECO:0000256" key="2">
    <source>
        <dbReference type="ARBA" id="ARBA00022801"/>
    </source>
</evidence>
<dbReference type="GO" id="GO:0000725">
    <property type="term" value="P:recombinational repair"/>
    <property type="evidence" value="ECO:0007669"/>
    <property type="project" value="TreeGrafter"/>
</dbReference>
<dbReference type="PANTHER" id="PTHR11070">
    <property type="entry name" value="UVRD / RECB / PCRA DNA HELICASE FAMILY MEMBER"/>
    <property type="match status" value="1"/>
</dbReference>
<evidence type="ECO:0000256" key="4">
    <source>
        <dbReference type="ARBA" id="ARBA00022840"/>
    </source>
</evidence>
<dbReference type="GO" id="GO:0043138">
    <property type="term" value="F:3'-5' DNA helicase activity"/>
    <property type="evidence" value="ECO:0007669"/>
    <property type="project" value="TreeGrafter"/>
</dbReference>
<feature type="non-terminal residue" evidence="6">
    <location>
        <position position="333"/>
    </location>
</feature>
<dbReference type="InterPro" id="IPR027417">
    <property type="entry name" value="P-loop_NTPase"/>
</dbReference>
<dbReference type="PANTHER" id="PTHR11070:SF2">
    <property type="entry name" value="ATP-DEPENDENT DNA HELICASE SRS2"/>
    <property type="match status" value="1"/>
</dbReference>
<organism evidence="6">
    <name type="scientific">marine metagenome</name>
    <dbReference type="NCBI Taxonomy" id="408172"/>
    <lineage>
        <taxon>unclassified sequences</taxon>
        <taxon>metagenomes</taxon>
        <taxon>ecological metagenomes</taxon>
    </lineage>
</organism>
<evidence type="ECO:0000256" key="1">
    <source>
        <dbReference type="ARBA" id="ARBA00022741"/>
    </source>
</evidence>
<dbReference type="InterPro" id="IPR000212">
    <property type="entry name" value="DNA_helicase_UvrD/REP"/>
</dbReference>
<dbReference type="GO" id="GO:0016787">
    <property type="term" value="F:hydrolase activity"/>
    <property type="evidence" value="ECO:0007669"/>
    <property type="project" value="UniProtKB-KW"/>
</dbReference>
<keyword evidence="2" id="KW-0378">Hydrolase</keyword>
<keyword evidence="4" id="KW-0067">ATP-binding</keyword>
<dbReference type="Pfam" id="PF13361">
    <property type="entry name" value="UvrD_C"/>
    <property type="match status" value="1"/>
</dbReference>
<dbReference type="GO" id="GO:0005524">
    <property type="term" value="F:ATP binding"/>
    <property type="evidence" value="ECO:0007669"/>
    <property type="project" value="UniProtKB-KW"/>
</dbReference>